<dbReference type="EMBL" id="KV926540">
    <property type="protein sequence ID" value="PIO35490.1"/>
    <property type="molecule type" value="Genomic_DNA"/>
</dbReference>
<reference evidence="3" key="1">
    <citation type="journal article" date="2017" name="Nat. Commun.">
        <title>The North American bullfrog draft genome provides insight into hormonal regulation of long noncoding RNA.</title>
        <authorList>
            <person name="Hammond S.A."/>
            <person name="Warren R.L."/>
            <person name="Vandervalk B.P."/>
            <person name="Kucuk E."/>
            <person name="Khan H."/>
            <person name="Gibb E.A."/>
            <person name="Pandoh P."/>
            <person name="Kirk H."/>
            <person name="Zhao Y."/>
            <person name="Jones M."/>
            <person name="Mungall A.J."/>
            <person name="Coope R."/>
            <person name="Pleasance S."/>
            <person name="Moore R.A."/>
            <person name="Holt R.A."/>
            <person name="Round J.M."/>
            <person name="Ohora S."/>
            <person name="Walle B.V."/>
            <person name="Veldhoen N."/>
            <person name="Helbing C.C."/>
            <person name="Birol I."/>
        </authorList>
    </citation>
    <scope>NUCLEOTIDE SEQUENCE [LARGE SCALE GENOMIC DNA]</scope>
</reference>
<organism evidence="2 3">
    <name type="scientific">Aquarana catesbeiana</name>
    <name type="common">American bullfrog</name>
    <name type="synonym">Rana catesbeiana</name>
    <dbReference type="NCBI Taxonomy" id="8400"/>
    <lineage>
        <taxon>Eukaryota</taxon>
        <taxon>Metazoa</taxon>
        <taxon>Chordata</taxon>
        <taxon>Craniata</taxon>
        <taxon>Vertebrata</taxon>
        <taxon>Euteleostomi</taxon>
        <taxon>Amphibia</taxon>
        <taxon>Batrachia</taxon>
        <taxon>Anura</taxon>
        <taxon>Neobatrachia</taxon>
        <taxon>Ranoidea</taxon>
        <taxon>Ranidae</taxon>
        <taxon>Aquarana</taxon>
    </lineage>
</organism>
<dbReference type="AlphaFoldDB" id="A0A2G9S5V6"/>
<gene>
    <name evidence="2" type="ORF">AB205_0118640</name>
</gene>
<sequence>MRVLKTAFNNPAGKKTSQPAKRKRTDRATVVKVLSVLNGEKFVQLPELPRSSIHRSPRPLGSLSNPSISTKLSHAYLCRPEQRFAKTRHTGHKNKVLSRPSINVWTHCVSKETDRTNKGCQ</sequence>
<proteinExistence type="predicted"/>
<accession>A0A2G9S5V6</accession>
<protein>
    <submittedName>
        <fullName evidence="2">Uncharacterized protein</fullName>
    </submittedName>
</protein>
<evidence type="ECO:0000313" key="2">
    <source>
        <dbReference type="EMBL" id="PIO35490.1"/>
    </source>
</evidence>
<feature type="region of interest" description="Disordered" evidence="1">
    <location>
        <begin position="1"/>
        <end position="26"/>
    </location>
</feature>
<keyword evidence="3" id="KW-1185">Reference proteome</keyword>
<dbReference type="Proteomes" id="UP000228934">
    <property type="component" value="Unassembled WGS sequence"/>
</dbReference>
<evidence type="ECO:0000256" key="1">
    <source>
        <dbReference type="SAM" id="MobiDB-lite"/>
    </source>
</evidence>
<name>A0A2G9S5V6_AQUCT</name>
<evidence type="ECO:0000313" key="3">
    <source>
        <dbReference type="Proteomes" id="UP000228934"/>
    </source>
</evidence>